<gene>
    <name evidence="1" type="ORF">PMAYCL1PPCAC_14144</name>
</gene>
<evidence type="ECO:0000313" key="2">
    <source>
        <dbReference type="Proteomes" id="UP001328107"/>
    </source>
</evidence>
<proteinExistence type="predicted"/>
<comment type="caution">
    <text evidence="1">The sequence shown here is derived from an EMBL/GenBank/DDBJ whole genome shotgun (WGS) entry which is preliminary data.</text>
</comment>
<name>A0AAN4ZR90_9BILA</name>
<feature type="non-terminal residue" evidence="1">
    <location>
        <position position="1"/>
    </location>
</feature>
<accession>A0AAN4ZR90</accession>
<dbReference type="EMBL" id="BTRK01000003">
    <property type="protein sequence ID" value="GMR43949.1"/>
    <property type="molecule type" value="Genomic_DNA"/>
</dbReference>
<evidence type="ECO:0000313" key="1">
    <source>
        <dbReference type="EMBL" id="GMR43949.1"/>
    </source>
</evidence>
<dbReference type="Proteomes" id="UP001328107">
    <property type="component" value="Unassembled WGS sequence"/>
</dbReference>
<protein>
    <submittedName>
        <fullName evidence="1">Uncharacterized protein</fullName>
    </submittedName>
</protein>
<feature type="non-terminal residue" evidence="1">
    <location>
        <position position="67"/>
    </location>
</feature>
<keyword evidence="2" id="KW-1185">Reference proteome</keyword>
<reference evidence="2" key="1">
    <citation type="submission" date="2022-10" db="EMBL/GenBank/DDBJ databases">
        <title>Genome assembly of Pristionchus species.</title>
        <authorList>
            <person name="Yoshida K."/>
            <person name="Sommer R.J."/>
        </authorList>
    </citation>
    <scope>NUCLEOTIDE SEQUENCE [LARGE SCALE GENOMIC DNA]</scope>
    <source>
        <strain evidence="2">RS5460</strain>
    </source>
</reference>
<dbReference type="AlphaFoldDB" id="A0AAN4ZR90"/>
<organism evidence="1 2">
    <name type="scientific">Pristionchus mayeri</name>
    <dbReference type="NCBI Taxonomy" id="1317129"/>
    <lineage>
        <taxon>Eukaryota</taxon>
        <taxon>Metazoa</taxon>
        <taxon>Ecdysozoa</taxon>
        <taxon>Nematoda</taxon>
        <taxon>Chromadorea</taxon>
        <taxon>Rhabditida</taxon>
        <taxon>Rhabditina</taxon>
        <taxon>Diplogasteromorpha</taxon>
        <taxon>Diplogasteroidea</taxon>
        <taxon>Neodiplogasteridae</taxon>
        <taxon>Pristionchus</taxon>
    </lineage>
</organism>
<sequence>GIAASIILSDMHHDKVLRLVRLPIDKVHSLSTLASDVVCGLISNQIRMKITRDTNPRSVAELVNEII</sequence>